<dbReference type="GO" id="GO:0005507">
    <property type="term" value="F:copper ion binding"/>
    <property type="evidence" value="ECO:0007669"/>
    <property type="project" value="TreeGrafter"/>
</dbReference>
<dbReference type="CDD" id="cd16833">
    <property type="entry name" value="YfiH"/>
    <property type="match status" value="1"/>
</dbReference>
<evidence type="ECO:0000256" key="9">
    <source>
        <dbReference type="ARBA" id="ARBA00049893"/>
    </source>
</evidence>
<dbReference type="InterPro" id="IPR011324">
    <property type="entry name" value="Cytotoxic_necrot_fac-like_cat"/>
</dbReference>
<comment type="catalytic activity">
    <reaction evidence="9">
        <text>S-methyl-5'-thioadenosine + phosphate = 5-(methylsulfanyl)-alpha-D-ribose 1-phosphate + adenine</text>
        <dbReference type="Rhea" id="RHEA:11852"/>
        <dbReference type="ChEBI" id="CHEBI:16708"/>
        <dbReference type="ChEBI" id="CHEBI:17509"/>
        <dbReference type="ChEBI" id="CHEBI:43474"/>
        <dbReference type="ChEBI" id="CHEBI:58533"/>
        <dbReference type="EC" id="2.4.2.28"/>
    </reaction>
    <physiologicalReaction direction="left-to-right" evidence="9">
        <dbReference type="Rhea" id="RHEA:11853"/>
    </physiologicalReaction>
</comment>
<evidence type="ECO:0000256" key="1">
    <source>
        <dbReference type="ARBA" id="ARBA00000553"/>
    </source>
</evidence>
<comment type="similarity">
    <text evidence="2 10">Belongs to the purine nucleoside phosphorylase YfiH/LACC1 family.</text>
</comment>
<evidence type="ECO:0000313" key="11">
    <source>
        <dbReference type="EMBL" id="NDW07741.1"/>
    </source>
</evidence>
<dbReference type="InterPro" id="IPR038371">
    <property type="entry name" value="Cu_polyphenol_OxRdtase_sf"/>
</dbReference>
<name>A0A6N9T912_9HYPH</name>
<keyword evidence="3" id="KW-0808">Transferase</keyword>
<keyword evidence="4" id="KW-0479">Metal-binding</keyword>
<evidence type="ECO:0000256" key="2">
    <source>
        <dbReference type="ARBA" id="ARBA00007353"/>
    </source>
</evidence>
<dbReference type="GO" id="GO:0016787">
    <property type="term" value="F:hydrolase activity"/>
    <property type="evidence" value="ECO:0007669"/>
    <property type="project" value="UniProtKB-KW"/>
</dbReference>
<protein>
    <recommendedName>
        <fullName evidence="10">Purine nucleoside phosphorylase</fullName>
    </recommendedName>
</protein>
<keyword evidence="12" id="KW-1185">Reference proteome</keyword>
<comment type="caution">
    <text evidence="11">The sequence shown here is derived from an EMBL/GenBank/DDBJ whole genome shotgun (WGS) entry which is preliminary data.</text>
</comment>
<comment type="catalytic activity">
    <reaction evidence="1">
        <text>inosine + phosphate = alpha-D-ribose 1-phosphate + hypoxanthine</text>
        <dbReference type="Rhea" id="RHEA:27646"/>
        <dbReference type="ChEBI" id="CHEBI:17368"/>
        <dbReference type="ChEBI" id="CHEBI:17596"/>
        <dbReference type="ChEBI" id="CHEBI:43474"/>
        <dbReference type="ChEBI" id="CHEBI:57720"/>
        <dbReference type="EC" id="2.4.2.1"/>
    </reaction>
    <physiologicalReaction direction="left-to-right" evidence="1">
        <dbReference type="Rhea" id="RHEA:27647"/>
    </physiologicalReaction>
</comment>
<gene>
    <name evidence="11" type="primary">pgeF</name>
    <name evidence="11" type="ORF">GTK09_25350</name>
</gene>
<evidence type="ECO:0000256" key="7">
    <source>
        <dbReference type="ARBA" id="ARBA00047989"/>
    </source>
</evidence>
<dbReference type="InterPro" id="IPR003730">
    <property type="entry name" value="Cu_polyphenol_OxRdtase"/>
</dbReference>
<dbReference type="NCBIfam" id="TIGR00726">
    <property type="entry name" value="peptidoglycan editing factor PgeF"/>
    <property type="match status" value="1"/>
</dbReference>
<accession>A0A6N9T912</accession>
<dbReference type="Gene3D" id="3.60.140.10">
    <property type="entry name" value="CNF1/YfiH-like putative cysteine hydrolases"/>
    <property type="match status" value="1"/>
</dbReference>
<comment type="catalytic activity">
    <reaction evidence="8">
        <text>adenosine + phosphate = alpha-D-ribose 1-phosphate + adenine</text>
        <dbReference type="Rhea" id="RHEA:27642"/>
        <dbReference type="ChEBI" id="CHEBI:16335"/>
        <dbReference type="ChEBI" id="CHEBI:16708"/>
        <dbReference type="ChEBI" id="CHEBI:43474"/>
        <dbReference type="ChEBI" id="CHEBI:57720"/>
        <dbReference type="EC" id="2.4.2.1"/>
    </reaction>
    <physiologicalReaction direction="left-to-right" evidence="8">
        <dbReference type="Rhea" id="RHEA:27643"/>
    </physiologicalReaction>
</comment>
<dbReference type="SUPFAM" id="SSF64438">
    <property type="entry name" value="CNF1/YfiH-like putative cysteine hydrolases"/>
    <property type="match status" value="1"/>
</dbReference>
<dbReference type="EMBL" id="JAAAMG010000037">
    <property type="protein sequence ID" value="NDW07741.1"/>
    <property type="molecule type" value="Genomic_DNA"/>
</dbReference>
<evidence type="ECO:0000256" key="4">
    <source>
        <dbReference type="ARBA" id="ARBA00022723"/>
    </source>
</evidence>
<keyword evidence="6" id="KW-0862">Zinc</keyword>
<comment type="catalytic activity">
    <reaction evidence="7">
        <text>adenosine + H2O + H(+) = inosine + NH4(+)</text>
        <dbReference type="Rhea" id="RHEA:24408"/>
        <dbReference type="ChEBI" id="CHEBI:15377"/>
        <dbReference type="ChEBI" id="CHEBI:15378"/>
        <dbReference type="ChEBI" id="CHEBI:16335"/>
        <dbReference type="ChEBI" id="CHEBI:17596"/>
        <dbReference type="ChEBI" id="CHEBI:28938"/>
        <dbReference type="EC" id="3.5.4.4"/>
    </reaction>
    <physiologicalReaction direction="left-to-right" evidence="7">
        <dbReference type="Rhea" id="RHEA:24409"/>
    </physiologicalReaction>
</comment>
<evidence type="ECO:0000256" key="6">
    <source>
        <dbReference type="ARBA" id="ARBA00022833"/>
    </source>
</evidence>
<evidence type="ECO:0000256" key="3">
    <source>
        <dbReference type="ARBA" id="ARBA00022679"/>
    </source>
</evidence>
<keyword evidence="5" id="KW-0378">Hydrolase</keyword>
<reference evidence="11 12" key="1">
    <citation type="submission" date="2020-01" db="EMBL/GenBank/DDBJ databases">
        <title>Jiella pacifica sp. nov.</title>
        <authorList>
            <person name="Xue Z."/>
            <person name="Zhu S."/>
            <person name="Chen J."/>
            <person name="Yang J."/>
        </authorList>
    </citation>
    <scope>NUCLEOTIDE SEQUENCE [LARGE SCALE GENOMIC DNA]</scope>
    <source>
        <strain evidence="11 12">40Bstr34</strain>
    </source>
</reference>
<dbReference type="Proteomes" id="UP000469011">
    <property type="component" value="Unassembled WGS sequence"/>
</dbReference>
<sequence length="267" mass="28298">MADSITSARALQDDEVIRAPQLSGERVAHGFFTRHGGVSTGLYEGLNAGAGSKDDPAHVAENRARAAATLGLAPDRLATPWQVHSAEAVIVEAPFSGERPRVDGIVTATPGLCIGVVTADCGPVLFADHDNGVVAAAHAGWRGALSGVLEATIAAMEKVGAKRDSITAVLGPAITQPNYEVGLEMMAAFVEGDPERERFFQPGKAPDKRQFDLPGFIVQRLETSGVKAGFVGRCTYGEPDTFYSFRRTTHRGEPDYGRQLAAIALRD</sequence>
<dbReference type="PANTHER" id="PTHR30616:SF2">
    <property type="entry name" value="PURINE NUCLEOSIDE PHOSPHORYLASE LACC1"/>
    <property type="match status" value="1"/>
</dbReference>
<organism evidence="11 12">
    <name type="scientific">Jiella pacifica</name>
    <dbReference type="NCBI Taxonomy" id="2696469"/>
    <lineage>
        <taxon>Bacteria</taxon>
        <taxon>Pseudomonadati</taxon>
        <taxon>Pseudomonadota</taxon>
        <taxon>Alphaproteobacteria</taxon>
        <taxon>Hyphomicrobiales</taxon>
        <taxon>Aurantimonadaceae</taxon>
        <taxon>Jiella</taxon>
    </lineage>
</organism>
<evidence type="ECO:0000256" key="10">
    <source>
        <dbReference type="RuleBase" id="RU361274"/>
    </source>
</evidence>
<dbReference type="GO" id="GO:0017061">
    <property type="term" value="F:S-methyl-5-thioadenosine phosphorylase activity"/>
    <property type="evidence" value="ECO:0007669"/>
    <property type="project" value="UniProtKB-EC"/>
</dbReference>
<evidence type="ECO:0000313" key="12">
    <source>
        <dbReference type="Proteomes" id="UP000469011"/>
    </source>
</evidence>
<dbReference type="RefSeq" id="WP_163466198.1">
    <property type="nucleotide sequence ID" value="NZ_JAAAMG010000037.1"/>
</dbReference>
<evidence type="ECO:0000256" key="5">
    <source>
        <dbReference type="ARBA" id="ARBA00022801"/>
    </source>
</evidence>
<dbReference type="Pfam" id="PF02578">
    <property type="entry name" value="Cu-oxidase_4"/>
    <property type="match status" value="1"/>
</dbReference>
<proteinExistence type="inferred from homology"/>
<dbReference type="AlphaFoldDB" id="A0A6N9T912"/>
<dbReference type="PANTHER" id="PTHR30616">
    <property type="entry name" value="UNCHARACTERIZED PROTEIN YFIH"/>
    <property type="match status" value="1"/>
</dbReference>
<evidence type="ECO:0000256" key="8">
    <source>
        <dbReference type="ARBA" id="ARBA00048968"/>
    </source>
</evidence>